<organism evidence="5 6">
    <name type="scientific">Paenibacillus mendelii</name>
    <dbReference type="NCBI Taxonomy" id="206163"/>
    <lineage>
        <taxon>Bacteria</taxon>
        <taxon>Bacillati</taxon>
        <taxon>Bacillota</taxon>
        <taxon>Bacilli</taxon>
        <taxon>Bacillales</taxon>
        <taxon>Paenibacillaceae</taxon>
        <taxon>Paenibacillus</taxon>
    </lineage>
</organism>
<evidence type="ECO:0000313" key="6">
    <source>
        <dbReference type="Proteomes" id="UP001589818"/>
    </source>
</evidence>
<dbReference type="Proteomes" id="UP001589818">
    <property type="component" value="Unassembled WGS sequence"/>
</dbReference>
<dbReference type="PANTHER" id="PTHR24189:SF50">
    <property type="entry name" value="ANKYRIN REPEAT AND SOCS BOX PROTEIN 2"/>
    <property type="match status" value="1"/>
</dbReference>
<dbReference type="Pfam" id="PF12796">
    <property type="entry name" value="Ank_2"/>
    <property type="match status" value="1"/>
</dbReference>
<dbReference type="InterPro" id="IPR002110">
    <property type="entry name" value="Ankyrin_rpt"/>
</dbReference>
<keyword evidence="6" id="KW-1185">Reference proteome</keyword>
<protein>
    <submittedName>
        <fullName evidence="5">DUF4274 domain-containing protein</fullName>
    </submittedName>
</protein>
<keyword evidence="1" id="KW-0677">Repeat</keyword>
<evidence type="ECO:0000313" key="5">
    <source>
        <dbReference type="EMBL" id="MFC0394635.1"/>
    </source>
</evidence>
<dbReference type="RefSeq" id="WP_204815815.1">
    <property type="nucleotide sequence ID" value="NZ_JANHOF010000001.1"/>
</dbReference>
<dbReference type="Gene3D" id="1.25.40.20">
    <property type="entry name" value="Ankyrin repeat-containing domain"/>
    <property type="match status" value="1"/>
</dbReference>
<dbReference type="PROSITE" id="PS50088">
    <property type="entry name" value="ANK_REPEAT"/>
    <property type="match status" value="1"/>
</dbReference>
<dbReference type="Pfam" id="PF14096">
    <property type="entry name" value="DUF4274"/>
    <property type="match status" value="1"/>
</dbReference>
<dbReference type="SMART" id="SM00248">
    <property type="entry name" value="ANK"/>
    <property type="match status" value="2"/>
</dbReference>
<keyword evidence="2 3" id="KW-0040">ANK repeat</keyword>
<feature type="domain" description="DUF4274" evidence="4">
    <location>
        <begin position="154"/>
        <end position="215"/>
    </location>
</feature>
<name>A0ABV6JFD2_9BACL</name>
<dbReference type="SUPFAM" id="SSF48403">
    <property type="entry name" value="Ankyrin repeat"/>
    <property type="match status" value="1"/>
</dbReference>
<sequence length="232" mass="26580">MSLFEAIKNNSLDELTAAIDQGHDINAQDALGRTPLHYVITQRAPIELFAALLEHGANPELQDKLGLTVLRKAIKFGNSGAVDLLLSRGVEFNHPKGITHTHWFIARHYPAMADKMLATEGSLRLTLTRAEKDLVEEVIYSDQEERMALLPLLNTPELLHAFVLHFNWDDDIKPLQIVIRHPECKEITAYEMYDLLEGDYWQQKENVTEEERKYIQLIDVIQARFPRIGESK</sequence>
<dbReference type="InterPro" id="IPR025369">
    <property type="entry name" value="DUF4274"/>
</dbReference>
<evidence type="ECO:0000256" key="2">
    <source>
        <dbReference type="ARBA" id="ARBA00023043"/>
    </source>
</evidence>
<accession>A0ABV6JFD2</accession>
<dbReference type="PANTHER" id="PTHR24189">
    <property type="entry name" value="MYOTROPHIN"/>
    <property type="match status" value="1"/>
</dbReference>
<dbReference type="InterPro" id="IPR050745">
    <property type="entry name" value="Multifunctional_regulatory"/>
</dbReference>
<evidence type="ECO:0000256" key="1">
    <source>
        <dbReference type="ARBA" id="ARBA00022737"/>
    </source>
</evidence>
<comment type="caution">
    <text evidence="5">The sequence shown here is derived from an EMBL/GenBank/DDBJ whole genome shotgun (WGS) entry which is preliminary data.</text>
</comment>
<feature type="repeat" description="ANK" evidence="3">
    <location>
        <begin position="31"/>
        <end position="64"/>
    </location>
</feature>
<dbReference type="EMBL" id="JBHLVF010000041">
    <property type="protein sequence ID" value="MFC0394635.1"/>
    <property type="molecule type" value="Genomic_DNA"/>
</dbReference>
<evidence type="ECO:0000259" key="4">
    <source>
        <dbReference type="Pfam" id="PF14096"/>
    </source>
</evidence>
<evidence type="ECO:0000256" key="3">
    <source>
        <dbReference type="PROSITE-ProRule" id="PRU00023"/>
    </source>
</evidence>
<reference evidence="5 6" key="1">
    <citation type="submission" date="2024-09" db="EMBL/GenBank/DDBJ databases">
        <authorList>
            <person name="Sun Q."/>
            <person name="Mori K."/>
        </authorList>
    </citation>
    <scope>NUCLEOTIDE SEQUENCE [LARGE SCALE GENOMIC DNA]</scope>
    <source>
        <strain evidence="5 6">CCM 4839</strain>
    </source>
</reference>
<proteinExistence type="predicted"/>
<dbReference type="PROSITE" id="PS50297">
    <property type="entry name" value="ANK_REP_REGION"/>
    <property type="match status" value="1"/>
</dbReference>
<dbReference type="InterPro" id="IPR036770">
    <property type="entry name" value="Ankyrin_rpt-contain_sf"/>
</dbReference>
<gene>
    <name evidence="5" type="ORF">ACFFJ8_25155</name>
</gene>